<sequence>MQQDLVEGRSAVNTVALWPSYADSQARVLHVQNKLHKWAATDQQQKFRDLFNLVYDLGTLRVAWQRVRANRGSRSAGADGVTCSYIEENVGVEPFLRDIRSRLKDGTYRPIPVRERAIPKKGSKKVRRLGIPSVTDRVVQMALKLVLEPIFEPDQYRSSYAYRPGRRAQDAVAEIVHYINNGYTWAVEGDIAGCFDNIRHDVVVERIRRRISDRRTVNLCKEFLKAGVLTELGRVERRLTGTPQGGVISPLFANLALTALDEPFEEFWAATSKYRRQRNYLRSKGLATYRLIRYSDDFVIMVHGNQAQAEELRTKTAQLLEGQGLTLSVEKTHITHVDVGFDFLGFRIQRRPREGKTPCAYTFMSKANLNAVKQKVKALTRHNRLNLSLVEVLMTINPILRGVANYFQHAAVKRTLHYLSYYTWWRVMRWLRAKHPKANWKWFKDRYWGKDKIAAAGVVLFRPDSVPVTRYRYRGARIPTPWNAETLNT</sequence>
<dbReference type="RefSeq" id="WP_337675397.1">
    <property type="nucleotide sequence ID" value="NZ_JAVSGH010000084.1"/>
</dbReference>
<keyword evidence="2" id="KW-0808">Transferase</keyword>
<dbReference type="PANTHER" id="PTHR34047:SF8">
    <property type="entry name" value="PROTEIN YKFC"/>
    <property type="match status" value="1"/>
</dbReference>
<protein>
    <submittedName>
        <fullName evidence="2">Group II intron reverse transcriptase/maturase</fullName>
        <ecNumber evidence="2">2.7.7.49</ecNumber>
    </submittedName>
</protein>
<accession>A0ABU3I9X4</accession>
<dbReference type="InterPro" id="IPR030931">
    <property type="entry name" value="Group_II_RT_mat"/>
</dbReference>
<keyword evidence="2" id="KW-0548">Nucleotidyltransferase</keyword>
<dbReference type="InterPro" id="IPR013597">
    <property type="entry name" value="Mat_intron_G2"/>
</dbReference>
<dbReference type="CDD" id="cd01651">
    <property type="entry name" value="RT_G2_intron"/>
    <property type="match status" value="1"/>
</dbReference>
<dbReference type="Pfam" id="PF08388">
    <property type="entry name" value="GIIM"/>
    <property type="match status" value="1"/>
</dbReference>
<dbReference type="SUPFAM" id="SSF56672">
    <property type="entry name" value="DNA/RNA polymerases"/>
    <property type="match status" value="1"/>
</dbReference>
<evidence type="ECO:0000313" key="3">
    <source>
        <dbReference type="Proteomes" id="UP001181313"/>
    </source>
</evidence>
<dbReference type="PANTHER" id="PTHR34047">
    <property type="entry name" value="NUCLEAR INTRON MATURASE 1, MITOCHONDRIAL-RELATED"/>
    <property type="match status" value="1"/>
</dbReference>
<dbReference type="Proteomes" id="UP001181313">
    <property type="component" value="Unassembled WGS sequence"/>
</dbReference>
<feature type="domain" description="Reverse transcriptase" evidence="1">
    <location>
        <begin position="99"/>
        <end position="348"/>
    </location>
</feature>
<dbReference type="InterPro" id="IPR043502">
    <property type="entry name" value="DNA/RNA_pol_sf"/>
</dbReference>
<gene>
    <name evidence="2" type="primary">ltrA</name>
    <name evidence="2" type="ORF">ROS62_30195</name>
</gene>
<evidence type="ECO:0000259" key="1">
    <source>
        <dbReference type="PROSITE" id="PS50878"/>
    </source>
</evidence>
<dbReference type="Pfam" id="PF00078">
    <property type="entry name" value="RVT_1"/>
    <property type="match status" value="1"/>
</dbReference>
<keyword evidence="3" id="KW-1185">Reference proteome</keyword>
<dbReference type="GO" id="GO:0003964">
    <property type="term" value="F:RNA-directed DNA polymerase activity"/>
    <property type="evidence" value="ECO:0007669"/>
    <property type="project" value="UniProtKB-KW"/>
</dbReference>
<organism evidence="2 3">
    <name type="scientific">Streptomyces althioticus subsp. attaecolombicae</name>
    <dbReference type="NCBI Taxonomy" id="3075534"/>
    <lineage>
        <taxon>Bacteria</taxon>
        <taxon>Bacillati</taxon>
        <taxon>Actinomycetota</taxon>
        <taxon>Actinomycetes</taxon>
        <taxon>Kitasatosporales</taxon>
        <taxon>Streptomycetaceae</taxon>
        <taxon>Streptomyces</taxon>
        <taxon>Streptomyces althioticus group</taxon>
    </lineage>
</organism>
<comment type="caution">
    <text evidence="2">The sequence shown here is derived from an EMBL/GenBank/DDBJ whole genome shotgun (WGS) entry which is preliminary data.</text>
</comment>
<keyword evidence="2" id="KW-0695">RNA-directed DNA polymerase</keyword>
<dbReference type="NCBIfam" id="TIGR04416">
    <property type="entry name" value="group_II_RT_mat"/>
    <property type="match status" value="1"/>
</dbReference>
<name>A0ABU3I9X4_9ACTN</name>
<dbReference type="InterPro" id="IPR051083">
    <property type="entry name" value="GrpII_Intron_Splice-Mob/Def"/>
</dbReference>
<dbReference type="EC" id="2.7.7.49" evidence="2"/>
<dbReference type="PROSITE" id="PS50878">
    <property type="entry name" value="RT_POL"/>
    <property type="match status" value="1"/>
</dbReference>
<evidence type="ECO:0000313" key="2">
    <source>
        <dbReference type="EMBL" id="MDT3728906.1"/>
    </source>
</evidence>
<reference evidence="2" key="1">
    <citation type="submission" date="2024-05" db="EMBL/GenBank/DDBJ databases">
        <title>30 novel species of actinomycetes from the DSMZ collection.</title>
        <authorList>
            <person name="Nouioui I."/>
        </authorList>
    </citation>
    <scope>NUCLEOTIDE SEQUENCE</scope>
    <source>
        <strain evidence="2">DSM 41972</strain>
    </source>
</reference>
<proteinExistence type="predicted"/>
<dbReference type="EMBL" id="JAVSGH010000084">
    <property type="protein sequence ID" value="MDT3728906.1"/>
    <property type="molecule type" value="Genomic_DNA"/>
</dbReference>
<dbReference type="InterPro" id="IPR000477">
    <property type="entry name" value="RT_dom"/>
</dbReference>